<dbReference type="Proteomes" id="UP001284601">
    <property type="component" value="Unassembled WGS sequence"/>
</dbReference>
<dbReference type="PANTHER" id="PTHR43591">
    <property type="entry name" value="METHYLTRANSFERASE"/>
    <property type="match status" value="1"/>
</dbReference>
<dbReference type="EMBL" id="JAWSTH010000001">
    <property type="protein sequence ID" value="MDW5592764.1"/>
    <property type="molecule type" value="Genomic_DNA"/>
</dbReference>
<dbReference type="SUPFAM" id="SSF53335">
    <property type="entry name" value="S-adenosyl-L-methionine-dependent methyltransferases"/>
    <property type="match status" value="1"/>
</dbReference>
<accession>A0ABU4HHH7</accession>
<feature type="domain" description="Methyltransferase" evidence="1">
    <location>
        <begin position="40"/>
        <end position="132"/>
    </location>
</feature>
<reference evidence="3" key="1">
    <citation type="submission" date="2023-07" db="EMBL/GenBank/DDBJ databases">
        <title>Conexibacter stalactiti sp. nov., isolated from stalactites in a lava cave and emended description of the genus Conexibacter.</title>
        <authorList>
            <person name="Lee S.D."/>
        </authorList>
    </citation>
    <scope>NUCLEOTIDE SEQUENCE [LARGE SCALE GENOMIC DNA]</scope>
    <source>
        <strain evidence="3">KCTC 39840</strain>
    </source>
</reference>
<dbReference type="Gene3D" id="3.40.50.150">
    <property type="entry name" value="Vaccinia Virus protein VP39"/>
    <property type="match status" value="1"/>
</dbReference>
<dbReference type="CDD" id="cd02440">
    <property type="entry name" value="AdoMet_MTases"/>
    <property type="match status" value="1"/>
</dbReference>
<protein>
    <submittedName>
        <fullName evidence="2">Class I SAM-dependent methyltransferase</fullName>
        <ecNumber evidence="2">2.1.-.-</ecNumber>
    </submittedName>
</protein>
<organism evidence="2 3">
    <name type="scientific">Conexibacter stalactiti</name>
    <dbReference type="NCBI Taxonomy" id="1940611"/>
    <lineage>
        <taxon>Bacteria</taxon>
        <taxon>Bacillati</taxon>
        <taxon>Actinomycetota</taxon>
        <taxon>Thermoleophilia</taxon>
        <taxon>Solirubrobacterales</taxon>
        <taxon>Conexibacteraceae</taxon>
        <taxon>Conexibacter</taxon>
    </lineage>
</organism>
<evidence type="ECO:0000259" key="1">
    <source>
        <dbReference type="Pfam" id="PF13649"/>
    </source>
</evidence>
<evidence type="ECO:0000313" key="2">
    <source>
        <dbReference type="EMBL" id="MDW5592764.1"/>
    </source>
</evidence>
<keyword evidence="3" id="KW-1185">Reference proteome</keyword>
<sequence>MTDARQVWALGDFPRIARETISGTGDLLVAECGVQAGQRVLDVAAGSGNVALPAARAGARVIASDITPELLAAGRADAEAEGLRLHWVEADAQALPFDDDAFDVVLSSFGAMFAPDHVRTAGELTRVCRPGGTIGMVNWTPQGWAGRFFATVSAFAAPPPPGAQPPVLWGDEAHVRGLFGARVSTLRAEPRTLAIEHFEAPIDLVTYYRANFGPVIATYAALGDDPERVAALDAALLDFATQTNLDPDGARWELEFLLVVAQAAPSA</sequence>
<reference evidence="2 3" key="2">
    <citation type="submission" date="2023-10" db="EMBL/GenBank/DDBJ databases">
        <authorList>
            <person name="Han X.F."/>
        </authorList>
    </citation>
    <scope>NUCLEOTIDE SEQUENCE [LARGE SCALE GENOMIC DNA]</scope>
    <source>
        <strain evidence="2 3">KCTC 39840</strain>
    </source>
</reference>
<dbReference type="InterPro" id="IPR041698">
    <property type="entry name" value="Methyltransf_25"/>
</dbReference>
<dbReference type="InterPro" id="IPR029063">
    <property type="entry name" value="SAM-dependent_MTases_sf"/>
</dbReference>
<dbReference type="PANTHER" id="PTHR43591:SF24">
    <property type="entry name" value="2-METHOXY-6-POLYPRENYL-1,4-BENZOQUINOL METHYLASE, MITOCHONDRIAL"/>
    <property type="match status" value="1"/>
</dbReference>
<dbReference type="RefSeq" id="WP_318595023.1">
    <property type="nucleotide sequence ID" value="NZ_JAWSTH010000001.1"/>
</dbReference>
<evidence type="ECO:0000313" key="3">
    <source>
        <dbReference type="Proteomes" id="UP001284601"/>
    </source>
</evidence>
<keyword evidence="2" id="KW-0808">Transferase</keyword>
<name>A0ABU4HHH7_9ACTN</name>
<gene>
    <name evidence="2" type="ORF">R7226_00345</name>
</gene>
<dbReference type="GO" id="GO:0008168">
    <property type="term" value="F:methyltransferase activity"/>
    <property type="evidence" value="ECO:0007669"/>
    <property type="project" value="UniProtKB-KW"/>
</dbReference>
<dbReference type="Pfam" id="PF13649">
    <property type="entry name" value="Methyltransf_25"/>
    <property type="match status" value="1"/>
</dbReference>
<dbReference type="EC" id="2.1.-.-" evidence="2"/>
<proteinExistence type="predicted"/>
<comment type="caution">
    <text evidence="2">The sequence shown here is derived from an EMBL/GenBank/DDBJ whole genome shotgun (WGS) entry which is preliminary data.</text>
</comment>
<keyword evidence="2" id="KW-0489">Methyltransferase</keyword>
<dbReference type="GO" id="GO:0032259">
    <property type="term" value="P:methylation"/>
    <property type="evidence" value="ECO:0007669"/>
    <property type="project" value="UniProtKB-KW"/>
</dbReference>